<gene>
    <name evidence="2" type="ORF">CRENBAI_004093</name>
</gene>
<accession>A0AAV9SCP7</accession>
<evidence type="ECO:0000313" key="2">
    <source>
        <dbReference type="EMBL" id="KAK5619018.1"/>
    </source>
</evidence>
<evidence type="ECO:0000313" key="3">
    <source>
        <dbReference type="Proteomes" id="UP001311232"/>
    </source>
</evidence>
<feature type="region of interest" description="Disordered" evidence="1">
    <location>
        <begin position="18"/>
        <end position="104"/>
    </location>
</feature>
<name>A0AAV9SCP7_9TELE</name>
<sequence length="104" mass="11406">MDAIHSIALTIHTLFSEVKAPIPKRGNQPADPGDGPLHSGVETGRPPKPRSRQGQDIARIRMTPAWTPTPSTTPTTNYPRPHQETGPKKPQPSHNNCYGIIWSL</sequence>
<dbReference type="AlphaFoldDB" id="A0AAV9SCP7"/>
<keyword evidence="3" id="KW-1185">Reference proteome</keyword>
<proteinExistence type="predicted"/>
<comment type="caution">
    <text evidence="2">The sequence shown here is derived from an EMBL/GenBank/DDBJ whole genome shotgun (WGS) entry which is preliminary data.</text>
</comment>
<organism evidence="2 3">
    <name type="scientific">Crenichthys baileyi</name>
    <name type="common">White River springfish</name>
    <dbReference type="NCBI Taxonomy" id="28760"/>
    <lineage>
        <taxon>Eukaryota</taxon>
        <taxon>Metazoa</taxon>
        <taxon>Chordata</taxon>
        <taxon>Craniata</taxon>
        <taxon>Vertebrata</taxon>
        <taxon>Euteleostomi</taxon>
        <taxon>Actinopterygii</taxon>
        <taxon>Neopterygii</taxon>
        <taxon>Teleostei</taxon>
        <taxon>Neoteleostei</taxon>
        <taxon>Acanthomorphata</taxon>
        <taxon>Ovalentaria</taxon>
        <taxon>Atherinomorphae</taxon>
        <taxon>Cyprinodontiformes</taxon>
        <taxon>Goodeidae</taxon>
        <taxon>Crenichthys</taxon>
    </lineage>
</organism>
<protein>
    <submittedName>
        <fullName evidence="2">Uncharacterized protein</fullName>
    </submittedName>
</protein>
<reference evidence="2 3" key="1">
    <citation type="submission" date="2021-06" db="EMBL/GenBank/DDBJ databases">
        <authorList>
            <person name="Palmer J.M."/>
        </authorList>
    </citation>
    <scope>NUCLEOTIDE SEQUENCE [LARGE SCALE GENOMIC DNA]</scope>
    <source>
        <strain evidence="2 3">MEX-2019</strain>
        <tissue evidence="2">Muscle</tissue>
    </source>
</reference>
<evidence type="ECO:0000256" key="1">
    <source>
        <dbReference type="SAM" id="MobiDB-lite"/>
    </source>
</evidence>
<feature type="compositionally biased region" description="Low complexity" evidence="1">
    <location>
        <begin position="63"/>
        <end position="80"/>
    </location>
</feature>
<dbReference type="Proteomes" id="UP001311232">
    <property type="component" value="Unassembled WGS sequence"/>
</dbReference>
<dbReference type="EMBL" id="JAHHUM010000590">
    <property type="protein sequence ID" value="KAK5619018.1"/>
    <property type="molecule type" value="Genomic_DNA"/>
</dbReference>